<sequence>MEMKVKILIESDGENNDMTVLQPSRGLKAQDILPVIGGPLMNILSTVCDNEDEAIALLTAMLRGYKEANDVELNKGGNEND</sequence>
<keyword evidence="2" id="KW-1185">Reference proteome</keyword>
<protein>
    <submittedName>
        <fullName evidence="1">Uncharacterized protein</fullName>
    </submittedName>
</protein>
<name>A0A2P0ZL10_9CAUD</name>
<dbReference type="RefSeq" id="YP_009798774.1">
    <property type="nucleotide sequence ID" value="NC_047931.1"/>
</dbReference>
<evidence type="ECO:0000313" key="2">
    <source>
        <dbReference type="Proteomes" id="UP000241031"/>
    </source>
</evidence>
<dbReference type="EMBL" id="MG765274">
    <property type="protein sequence ID" value="AVH85678.1"/>
    <property type="molecule type" value="Genomic_DNA"/>
</dbReference>
<reference evidence="1 2" key="1">
    <citation type="submission" date="2018-01" db="EMBL/GenBank/DDBJ databases">
        <title>Lactobacillus phages that infect wine-derived L. plantarum strains.</title>
        <authorList>
            <person name="Kyrkou I."/>
            <person name="Hestbjerg Hansen L."/>
        </authorList>
    </citation>
    <scope>NUCLEOTIDE SEQUENCE [LARGE SCALE GENOMIC DNA]</scope>
</reference>
<dbReference type="Proteomes" id="UP000241031">
    <property type="component" value="Segment"/>
</dbReference>
<dbReference type="KEGG" id="vg:54989245"/>
<dbReference type="GeneID" id="54989245"/>
<evidence type="ECO:0000313" key="1">
    <source>
        <dbReference type="EMBL" id="AVH85678.1"/>
    </source>
</evidence>
<organism evidence="1 2">
    <name type="scientific">Lactobacillus phage Maenad</name>
    <dbReference type="NCBI Taxonomy" id="2079431"/>
    <lineage>
        <taxon>Viruses</taxon>
        <taxon>Duplodnaviria</taxon>
        <taxon>Heunggongvirae</taxon>
        <taxon>Uroviricota</taxon>
        <taxon>Caudoviricetes</taxon>
        <taxon>Tybeckvirinae</taxon>
        <taxon>Maenadvirus</taxon>
        <taxon>Maenadvirus maenad</taxon>
    </lineage>
</organism>
<proteinExistence type="predicted"/>
<accession>A0A2P0ZL10</accession>